<organism evidence="1 2">
    <name type="scientific">Oceanisphaera sediminis</name>
    <dbReference type="NCBI Taxonomy" id="981381"/>
    <lineage>
        <taxon>Bacteria</taxon>
        <taxon>Pseudomonadati</taxon>
        <taxon>Pseudomonadota</taxon>
        <taxon>Gammaproteobacteria</taxon>
        <taxon>Aeromonadales</taxon>
        <taxon>Aeromonadaceae</taxon>
        <taxon>Oceanisphaera</taxon>
    </lineage>
</organism>
<proteinExistence type="predicted"/>
<comment type="caution">
    <text evidence="1">The sequence shown here is derived from an EMBL/GenBank/DDBJ whole genome shotgun (WGS) entry which is preliminary data.</text>
</comment>
<keyword evidence="2" id="KW-1185">Reference proteome</keyword>
<dbReference type="Proteomes" id="UP001501479">
    <property type="component" value="Unassembled WGS sequence"/>
</dbReference>
<protein>
    <submittedName>
        <fullName evidence="1">Uncharacterized protein</fullName>
    </submittedName>
</protein>
<reference evidence="2" key="1">
    <citation type="journal article" date="2019" name="Int. J. Syst. Evol. Microbiol.">
        <title>The Global Catalogue of Microorganisms (GCM) 10K type strain sequencing project: providing services to taxonomists for standard genome sequencing and annotation.</title>
        <authorList>
            <consortium name="The Broad Institute Genomics Platform"/>
            <consortium name="The Broad Institute Genome Sequencing Center for Infectious Disease"/>
            <person name="Wu L."/>
            <person name="Ma J."/>
        </authorList>
    </citation>
    <scope>NUCLEOTIDE SEQUENCE [LARGE SCALE GENOMIC DNA]</scope>
    <source>
        <strain evidence="2">JCM 17329</strain>
    </source>
</reference>
<name>A0ABP7EGJ3_9GAMM</name>
<dbReference type="EMBL" id="BAABDS010000039">
    <property type="protein sequence ID" value="GAA3717859.1"/>
    <property type="molecule type" value="Genomic_DNA"/>
</dbReference>
<accession>A0ABP7EGJ3</accession>
<sequence>MDREKYNKKGPRPESEVIKASIGFLTLSNGSEYTTAIRPEHRHAVNPSLGAPPHHP</sequence>
<gene>
    <name evidence="1" type="ORF">GCM10022421_27360</name>
</gene>
<evidence type="ECO:0000313" key="1">
    <source>
        <dbReference type="EMBL" id="GAA3717859.1"/>
    </source>
</evidence>
<evidence type="ECO:0000313" key="2">
    <source>
        <dbReference type="Proteomes" id="UP001501479"/>
    </source>
</evidence>